<protein>
    <submittedName>
        <fullName evidence="5">DUF11 domain-containing protein</fullName>
    </submittedName>
</protein>
<feature type="domain" description="DUF11" evidence="4">
    <location>
        <begin position="1141"/>
        <end position="1223"/>
    </location>
</feature>
<dbReference type="InterPro" id="IPR001434">
    <property type="entry name" value="OmcB-like_DUF11"/>
</dbReference>
<feature type="chain" id="PRO_5019244505" evidence="3">
    <location>
        <begin position="21"/>
        <end position="1413"/>
    </location>
</feature>
<evidence type="ECO:0000256" key="3">
    <source>
        <dbReference type="SAM" id="SignalP"/>
    </source>
</evidence>
<feature type="signal peptide" evidence="3">
    <location>
        <begin position="1"/>
        <end position="20"/>
    </location>
</feature>
<dbReference type="Proteomes" id="UP000270021">
    <property type="component" value="Chromosome"/>
</dbReference>
<accession>A0A3S8Z6L2</accession>
<gene>
    <name evidence="5" type="ORF">EJO69_01535</name>
</gene>
<feature type="transmembrane region" description="Helical" evidence="2">
    <location>
        <begin position="1387"/>
        <end position="1409"/>
    </location>
</feature>
<dbReference type="Pfam" id="PF01345">
    <property type="entry name" value="DUF11"/>
    <property type="match status" value="4"/>
</dbReference>
<feature type="region of interest" description="Disordered" evidence="1">
    <location>
        <begin position="1092"/>
        <end position="1114"/>
    </location>
</feature>
<keyword evidence="3" id="KW-0732">Signal</keyword>
<dbReference type="RefSeq" id="WP_126038306.1">
    <property type="nucleotide sequence ID" value="NZ_CP034438.1"/>
</dbReference>
<reference evidence="5 6" key="1">
    <citation type="submission" date="2018-12" db="EMBL/GenBank/DDBJ databases">
        <title>Complete genome sequence of Flaviflexus salsibiostraticola KCTC 33148.</title>
        <authorList>
            <person name="Bae J.-W."/>
        </authorList>
    </citation>
    <scope>NUCLEOTIDE SEQUENCE [LARGE SCALE GENOMIC DNA]</scope>
    <source>
        <strain evidence="5 6">KCTC 33148</strain>
    </source>
</reference>
<evidence type="ECO:0000313" key="6">
    <source>
        <dbReference type="Proteomes" id="UP000270021"/>
    </source>
</evidence>
<sequence>MRRLTAIAAAASLLPTAALSADLIASLNAEWDSPPAMVESGTELVARVDWDANYAHGFIDGTTESGSAFDLTVRGGLFLALPDQCSAESEWTPTTIRCVIDTPDDDGIAGYIAVPVRAWGGTGDSVTVIAADQHGNTASTPALEMMSDQGVDIALSPTGITGGGYRFNSDLLVDTTIPVMVSIPFGAEPLTGLVTVDLDVETTVGPSVADSIDDLRIVPVPGDRGVTGIAQNGPDFPVPDVSWERLDRSTIRLTVPVPDRPVGPSADPAGNILDTVPVASFGVAFRYPAYTASLRNSAVSWSATVRGWMAATESGPVTEQLRTTNDRAQTSVVDTGSVSGKFVNGHAPDPGGVLAEPGDDPSALPRVHRDVWDPELGTGTLSAGANHWIGRGPILPGDQMVGIVNASHYVGMSPSQFTPGTTHGYCLIFDRERGSTSFNGRISVTELSSYRVEYLSGGIPGGFLSPDCGQGAWSTKRPADVSAIRVLFDPSKQDARFATRPILGAGYLASESLGEGERAWMASGHSTNIAAGWDMTGSTISRLPVQEAAPTYTSTTTFRDAVEAVPYRTTVQLGSSVDTVKPGDPVDWTVQTRLSAAPFADRGTHSVHHRLVLPPGTEVADTSMTATVSTEGGRQVVSWASRMAVGSVADVVISTIHRTGTGTLTAQVTVENMTGAELGTDSDTDTIIALASAGTHLSKATEAAEFALDGSNRWTVTLENRDLWPVAVADTIDILPYTGDGRETLTSADLTVTEVTGEEIWVSTADPATISRDPLAASNGAVGRPSALWERWDGQEGISAIRWITRDLGPGMSVDYTIDYTASGATNGDRLVNSAQSRTSGALTTMVDSMQATTIGPPADLQVDKRLIGDDAVLAPGEELLFEITVHGAGPGTVRGAVVTDIPLEGLEDVRFVEASRGTFEGDTWRIGDLPEGRVETATVRATALGGPVENVIVGCDADCVPVMPPTCEPNVDVYSDTDRCDRVRVDEQPVLQIDKSLVGELGDDEATYSITVRNGAAPSEGAVTAGTLIQAVDLPGSGIDSIMYTDLSQGSMEGNVWSIGTLAAGQEATATVSARLTPEATSVVNAISVSSPTRPRELGHPHEAIPNDDVGSDTDQADVVDTARDGALAINKELIDLGPDGVRFVIEVGNLGGETVENVRVVDLPGDDLDAARLVEPSAGTSDGLTWSVGDLAPGQVETVHVSGRVPPSAELVSNRAYVESESHPHGGGFMPNPTLETDTDQGDAVEVHVPTADLRIDKRHLGTEGDTAAFEIEACNVGIAPAMSVTVTDEGGTGVHSLSSDDARFADGTFTLGDLDPGACETLSLTAAIDGPGHNIAYVDSPSDPIDEGANQPNDSIEEDIDGWDIVHVDGPVGAARGTLPLTGITAGGVIVVGTLLTLLGAAALLLRRRS</sequence>
<evidence type="ECO:0000259" key="4">
    <source>
        <dbReference type="Pfam" id="PF01345"/>
    </source>
</evidence>
<keyword evidence="2" id="KW-1133">Transmembrane helix</keyword>
<proteinExistence type="predicted"/>
<dbReference type="EMBL" id="CP034438">
    <property type="protein sequence ID" value="AZN29125.1"/>
    <property type="molecule type" value="Genomic_DNA"/>
</dbReference>
<name>A0A3S8Z6L2_9ACTO</name>
<dbReference type="OrthoDB" id="134475at2"/>
<feature type="compositionally biased region" description="Basic and acidic residues" evidence="1">
    <location>
        <begin position="1095"/>
        <end position="1106"/>
    </location>
</feature>
<keyword evidence="2" id="KW-0472">Membrane</keyword>
<dbReference type="KEGG" id="fsl:EJO69_01535"/>
<keyword evidence="6" id="KW-1185">Reference proteome</keyword>
<evidence type="ECO:0000313" key="5">
    <source>
        <dbReference type="EMBL" id="AZN29125.1"/>
    </source>
</evidence>
<keyword evidence="2" id="KW-0812">Transmembrane</keyword>
<evidence type="ECO:0000256" key="2">
    <source>
        <dbReference type="SAM" id="Phobius"/>
    </source>
</evidence>
<organism evidence="5 6">
    <name type="scientific">Flaviflexus salsibiostraticola</name>
    <dbReference type="NCBI Taxonomy" id="1282737"/>
    <lineage>
        <taxon>Bacteria</taxon>
        <taxon>Bacillati</taxon>
        <taxon>Actinomycetota</taxon>
        <taxon>Actinomycetes</taxon>
        <taxon>Actinomycetales</taxon>
        <taxon>Actinomycetaceae</taxon>
        <taxon>Flaviflexus</taxon>
    </lineage>
</organism>
<evidence type="ECO:0000256" key="1">
    <source>
        <dbReference type="SAM" id="MobiDB-lite"/>
    </source>
</evidence>
<feature type="domain" description="DUF11" evidence="4">
    <location>
        <begin position="860"/>
        <end position="951"/>
    </location>
</feature>
<feature type="domain" description="DUF11" evidence="4">
    <location>
        <begin position="1004"/>
        <end position="1094"/>
    </location>
</feature>
<feature type="domain" description="DUF11" evidence="4">
    <location>
        <begin position="1255"/>
        <end position="1347"/>
    </location>
</feature>